<dbReference type="EC" id="2.7.7.7" evidence="3 13"/>
<dbReference type="KEGG" id="sapp:SAC06_06490"/>
<dbReference type="GO" id="GO:0005737">
    <property type="term" value="C:cytoplasm"/>
    <property type="evidence" value="ECO:0007669"/>
    <property type="project" value="UniProtKB-SubCell"/>
</dbReference>
<dbReference type="NCBIfam" id="NF004225">
    <property type="entry name" value="PRK05672.1"/>
    <property type="match status" value="1"/>
</dbReference>
<evidence type="ECO:0000256" key="11">
    <source>
        <dbReference type="ARBA" id="ARBA00023204"/>
    </source>
</evidence>
<feature type="domain" description="Polymerase/histidinol phosphatase N-terminal" evidence="14">
    <location>
        <begin position="6"/>
        <end position="73"/>
    </location>
</feature>
<reference evidence="15" key="1">
    <citation type="submission" date="2023-11" db="EMBL/GenBank/DDBJ databases">
        <title>Scrofimicrobium hongkongense sp. nov., isolated from a patient with peritonitis.</title>
        <authorList>
            <person name="Lao H.Y."/>
            <person name="Wong A.Y.P."/>
            <person name="Ng T.L."/>
            <person name="Wong R.Y.L."/>
            <person name="Yau M.C.Y."/>
            <person name="Lam J.Y.W."/>
            <person name="Siu G.K.H."/>
        </authorList>
    </citation>
    <scope>NUCLEOTIDE SEQUENCE</scope>
    <source>
        <strain evidence="15">R131</strain>
    </source>
</reference>
<evidence type="ECO:0000256" key="1">
    <source>
        <dbReference type="ARBA" id="ARBA00004496"/>
    </source>
</evidence>
<keyword evidence="9 13" id="KW-0227">DNA damage</keyword>
<dbReference type="SUPFAM" id="SSF89550">
    <property type="entry name" value="PHP domain-like"/>
    <property type="match status" value="1"/>
</dbReference>
<dbReference type="NCBIfam" id="TIGR00594">
    <property type="entry name" value="polc"/>
    <property type="match status" value="1"/>
</dbReference>
<comment type="similarity">
    <text evidence="2 13">Belongs to the DNA polymerase type-C family. DnaE2 subfamily.</text>
</comment>
<protein>
    <recommendedName>
        <fullName evidence="4 13">Error-prone DNA polymerase</fullName>
        <ecNumber evidence="3 13">2.7.7.7</ecNumber>
    </recommendedName>
</protein>
<evidence type="ECO:0000256" key="9">
    <source>
        <dbReference type="ARBA" id="ARBA00022763"/>
    </source>
</evidence>
<dbReference type="EMBL" id="CP138335">
    <property type="protein sequence ID" value="XBW07297.1"/>
    <property type="molecule type" value="Genomic_DNA"/>
</dbReference>
<dbReference type="InterPro" id="IPR004365">
    <property type="entry name" value="NA-bd_OB_tRNA"/>
</dbReference>
<dbReference type="GO" id="GO:0003887">
    <property type="term" value="F:DNA-directed DNA polymerase activity"/>
    <property type="evidence" value="ECO:0007669"/>
    <property type="project" value="UniProtKB-UniRule"/>
</dbReference>
<dbReference type="AlphaFoldDB" id="A0AAU7V5L8"/>
<comment type="function">
    <text evidence="13">DNA polymerase involved in damage-induced mutagenesis and translesion synthesis (TLS). It is not the major replicative DNA polymerase.</text>
</comment>
<evidence type="ECO:0000256" key="6">
    <source>
        <dbReference type="ARBA" id="ARBA00022679"/>
    </source>
</evidence>
<dbReference type="Pfam" id="PF17657">
    <property type="entry name" value="DNA_pol3_finger"/>
    <property type="match status" value="1"/>
</dbReference>
<evidence type="ECO:0000256" key="4">
    <source>
        <dbReference type="ARBA" id="ARBA00017273"/>
    </source>
</evidence>
<keyword evidence="11 13" id="KW-0234">DNA repair</keyword>
<dbReference type="InterPro" id="IPR004805">
    <property type="entry name" value="DnaE2/DnaE/PolC"/>
</dbReference>
<dbReference type="GO" id="GO:0006260">
    <property type="term" value="P:DNA replication"/>
    <property type="evidence" value="ECO:0007669"/>
    <property type="project" value="UniProtKB-KW"/>
</dbReference>
<dbReference type="SMART" id="SM00481">
    <property type="entry name" value="POLIIIAc"/>
    <property type="match status" value="1"/>
</dbReference>
<dbReference type="Pfam" id="PF02811">
    <property type="entry name" value="PHP"/>
    <property type="match status" value="1"/>
</dbReference>
<dbReference type="InterPro" id="IPR003141">
    <property type="entry name" value="Pol/His_phosphatase_N"/>
</dbReference>
<dbReference type="CDD" id="cd04485">
    <property type="entry name" value="DnaE_OBF"/>
    <property type="match status" value="1"/>
</dbReference>
<dbReference type="InterPro" id="IPR004013">
    <property type="entry name" value="PHP_dom"/>
</dbReference>
<dbReference type="PANTHER" id="PTHR32294">
    <property type="entry name" value="DNA POLYMERASE III SUBUNIT ALPHA"/>
    <property type="match status" value="1"/>
</dbReference>
<dbReference type="RefSeq" id="WP_350257503.1">
    <property type="nucleotide sequence ID" value="NZ_CP138335.1"/>
</dbReference>
<evidence type="ECO:0000256" key="7">
    <source>
        <dbReference type="ARBA" id="ARBA00022695"/>
    </source>
</evidence>
<evidence type="ECO:0000256" key="10">
    <source>
        <dbReference type="ARBA" id="ARBA00022932"/>
    </source>
</evidence>
<accession>A0AAU7V5L8</accession>
<comment type="subcellular location">
    <subcellularLocation>
        <location evidence="1 13">Cytoplasm</location>
    </subcellularLocation>
</comment>
<dbReference type="InterPro" id="IPR023073">
    <property type="entry name" value="DnaE2"/>
</dbReference>
<gene>
    <name evidence="13" type="primary">dnaE2</name>
    <name evidence="15" type="ORF">SAC06_06490</name>
</gene>
<dbReference type="Pfam" id="PF07733">
    <property type="entry name" value="DNA_pol3_alpha"/>
    <property type="match status" value="1"/>
</dbReference>
<keyword evidence="7 13" id="KW-0548">Nucleotidyltransferase</keyword>
<evidence type="ECO:0000256" key="3">
    <source>
        <dbReference type="ARBA" id="ARBA00012417"/>
    </source>
</evidence>
<evidence type="ECO:0000256" key="2">
    <source>
        <dbReference type="ARBA" id="ARBA00007391"/>
    </source>
</evidence>
<evidence type="ECO:0000256" key="13">
    <source>
        <dbReference type="HAMAP-Rule" id="MF_01902"/>
    </source>
</evidence>
<dbReference type="InterPro" id="IPR040982">
    <property type="entry name" value="DNA_pol3_finger"/>
</dbReference>
<keyword evidence="10 13" id="KW-0239">DNA-directed DNA polymerase</keyword>
<evidence type="ECO:0000256" key="8">
    <source>
        <dbReference type="ARBA" id="ARBA00022705"/>
    </source>
</evidence>
<proteinExistence type="inferred from homology"/>
<dbReference type="Pfam" id="PF01336">
    <property type="entry name" value="tRNA_anti-codon"/>
    <property type="match status" value="1"/>
</dbReference>
<sequence length="1071" mass="117162">MGAPYGELHAHSAYTFLEGTDLPETLIVQAHELGLGALGILDVDGMYSVVQTAQAAKTVGVPTVFGAELTVAATPDESGWAAPLGVASSAQVRLPVLAVNQQGYHELCAAISAHNLNHPGQRKVPWELGELARFQRGNWRVLTGTAHGPLRQALGSGGTSAARAVLSRLQDLFGPDRVVVESCLHPGDPYNLGATLAELGREHRVEVVATGAVRCSSPRQQFLADVMTASRLNLELKAARPHLPPFGSFLRGEAEMKRIHRAYPRAVEAAGELAQEWAFDLTLMEPELPLCDIPPGHTNDTWLRELTYRGARQRYGSAEQDPAAWQTIEHELEIITELGFSGYFLIVKDIVDFCRQQDILAQGRGSAANSAVCFSLGITAVDAVRHHLLFERFLSPERTGPPDIDIDIESARREEVIQYVYSRYGRERAAQVANTISYRPRSAIRAAGKALGYSEEVLKGWSKELSRGWSGTGGQSSIPPLVRGIGASLQKLPRHLGIHPGGIVLTRTPVSEICPIGWAAKENRTVLQWDKDDCADAGLVKFDLLGLGMLTALRKSFNWLKALGVVGTDRKALGLYNLPPEDQRVYDLLCAGESVGVFQVESRAQMNTLPRLQPREFYDLVIEVALIRPGPIQGKAVNPFLRRRGGYEEATCHPLLAGILERTLGVPLFQEQLMQIAIVGAGFTAAEADGLRRALSSKRHVEKMEEIRPRLLAGMEAHGLPSDLQEELYDSLRGFAEFGFPESHAFSFAYLVYASAWLKVFFPEHFYASILASQPMGFYSPASLIADARRHGVTCLGPSVTYSVEEASVQTADGQELTPDQIEVEFPADRLMRTHPNWVIRLGLDSINGLSGQIISRIVQARQAGPFHSLEDFARRTNARVSELELLAQAGAFSDLGVSRRRALWAAAQLANPHEEQPFLPGTQLGQAAPMLPGMTEGEELETDYQVLKLSAGKHPMQLVRSELEGERVLPLAELADAEGERVVKIGGLITHRQRPGTAHGVTFLSLEDETGLANVVCTGGFWKCYGQIIMTSRALVVTGRLEKKDGAISVRAQKVERLSVRVDVLSRDFR</sequence>
<organism evidence="15">
    <name type="scientific">Scrofimicrobium appendicitidis</name>
    <dbReference type="NCBI Taxonomy" id="3079930"/>
    <lineage>
        <taxon>Bacteria</taxon>
        <taxon>Bacillati</taxon>
        <taxon>Actinomycetota</taxon>
        <taxon>Actinomycetes</taxon>
        <taxon>Actinomycetales</taxon>
        <taxon>Actinomycetaceae</taxon>
        <taxon>Scrofimicrobium</taxon>
    </lineage>
</organism>
<dbReference type="Pfam" id="PF14579">
    <property type="entry name" value="HHH_6"/>
    <property type="match status" value="1"/>
</dbReference>
<dbReference type="HAMAP" id="MF_01902">
    <property type="entry name" value="DNApol_error_prone"/>
    <property type="match status" value="1"/>
</dbReference>
<keyword evidence="6 13" id="KW-0808">Transferase</keyword>
<dbReference type="GO" id="GO:0006281">
    <property type="term" value="P:DNA repair"/>
    <property type="evidence" value="ECO:0007669"/>
    <property type="project" value="UniProtKB-UniRule"/>
</dbReference>
<dbReference type="Gene3D" id="3.20.20.140">
    <property type="entry name" value="Metal-dependent hydrolases"/>
    <property type="match status" value="1"/>
</dbReference>
<dbReference type="InterPro" id="IPR016195">
    <property type="entry name" value="Pol/histidinol_Pase-like"/>
</dbReference>
<evidence type="ECO:0000313" key="15">
    <source>
        <dbReference type="EMBL" id="XBW07297.1"/>
    </source>
</evidence>
<comment type="catalytic activity">
    <reaction evidence="12 13">
        <text>DNA(n) + a 2'-deoxyribonucleoside 5'-triphosphate = DNA(n+1) + diphosphate</text>
        <dbReference type="Rhea" id="RHEA:22508"/>
        <dbReference type="Rhea" id="RHEA-COMP:17339"/>
        <dbReference type="Rhea" id="RHEA-COMP:17340"/>
        <dbReference type="ChEBI" id="CHEBI:33019"/>
        <dbReference type="ChEBI" id="CHEBI:61560"/>
        <dbReference type="ChEBI" id="CHEBI:173112"/>
        <dbReference type="EC" id="2.7.7.7"/>
    </reaction>
</comment>
<evidence type="ECO:0000259" key="14">
    <source>
        <dbReference type="SMART" id="SM00481"/>
    </source>
</evidence>
<evidence type="ECO:0000256" key="12">
    <source>
        <dbReference type="ARBA" id="ARBA00049244"/>
    </source>
</evidence>
<keyword evidence="8 13" id="KW-0235">DNA replication</keyword>
<evidence type="ECO:0000256" key="5">
    <source>
        <dbReference type="ARBA" id="ARBA00022490"/>
    </source>
</evidence>
<dbReference type="GO" id="GO:0003676">
    <property type="term" value="F:nucleic acid binding"/>
    <property type="evidence" value="ECO:0007669"/>
    <property type="project" value="InterPro"/>
</dbReference>
<dbReference type="InterPro" id="IPR011708">
    <property type="entry name" value="DNA_pol3_alpha_NTPase_dom"/>
</dbReference>
<dbReference type="Gene3D" id="1.10.150.870">
    <property type="match status" value="1"/>
</dbReference>
<name>A0AAU7V5L8_9ACTO</name>
<dbReference type="InterPro" id="IPR029460">
    <property type="entry name" value="DNAPol_HHH"/>
</dbReference>
<dbReference type="PANTHER" id="PTHR32294:SF4">
    <property type="entry name" value="ERROR-PRONE DNA POLYMERASE"/>
    <property type="match status" value="1"/>
</dbReference>
<dbReference type="GO" id="GO:0008408">
    <property type="term" value="F:3'-5' exonuclease activity"/>
    <property type="evidence" value="ECO:0007669"/>
    <property type="project" value="InterPro"/>
</dbReference>
<keyword evidence="5 13" id="KW-0963">Cytoplasm</keyword>